<dbReference type="InterPro" id="IPR051691">
    <property type="entry name" value="Metab_Enz_Cyan_OpOx_G3PDH"/>
</dbReference>
<dbReference type="CDD" id="cd19946">
    <property type="entry name" value="GlpA-like_Fer2_BFD-like"/>
    <property type="match status" value="1"/>
</dbReference>
<comment type="caution">
    <text evidence="4">The sequence shown here is derived from an EMBL/GenBank/DDBJ whole genome shotgun (WGS) entry which is preliminary data.</text>
</comment>
<accession>A0A497X4B8</accession>
<dbReference type="Gene3D" id="3.50.50.60">
    <property type="entry name" value="FAD/NAD(P)-binding domain"/>
    <property type="match status" value="2"/>
</dbReference>
<dbReference type="Gene3D" id="1.10.10.1100">
    <property type="entry name" value="BFD-like [2Fe-2S]-binding domain"/>
    <property type="match status" value="1"/>
</dbReference>
<dbReference type="PIRSF" id="PIRSF037495">
    <property type="entry name" value="Opine_OX_OoxA/HcnB"/>
    <property type="match status" value="1"/>
</dbReference>
<dbReference type="Pfam" id="PF17806">
    <property type="entry name" value="SO_alpha_A3"/>
    <property type="match status" value="1"/>
</dbReference>
<dbReference type="InterPro" id="IPR017224">
    <property type="entry name" value="Opine_Oxase_asu/HCN_bsu"/>
</dbReference>
<dbReference type="OrthoDB" id="9801699at2"/>
<dbReference type="PANTHER" id="PTHR42949:SF3">
    <property type="entry name" value="ANAEROBIC GLYCEROL-3-PHOSPHATE DEHYDROGENASE SUBUNIT B"/>
    <property type="match status" value="1"/>
</dbReference>
<dbReference type="InterPro" id="IPR023753">
    <property type="entry name" value="FAD/NAD-binding_dom"/>
</dbReference>
<dbReference type="PRINTS" id="PR00368">
    <property type="entry name" value="FADPNR"/>
</dbReference>
<dbReference type="RefSeq" id="WP_121020909.1">
    <property type="nucleotide sequence ID" value="NZ_RCCE01000001.1"/>
</dbReference>
<evidence type="ECO:0000259" key="2">
    <source>
        <dbReference type="Pfam" id="PF07992"/>
    </source>
</evidence>
<feature type="domain" description="FAD/NAD(P)-binding" evidence="2">
    <location>
        <begin position="3"/>
        <end position="305"/>
    </location>
</feature>
<dbReference type="PRINTS" id="PR00411">
    <property type="entry name" value="PNDRDTASEI"/>
</dbReference>
<dbReference type="InterPro" id="IPR041854">
    <property type="entry name" value="BFD-like_2Fe2S-bd_dom_sf"/>
</dbReference>
<protein>
    <submittedName>
        <fullName evidence="4">NADPH-dependent 2,4-dienoyl-CoA reductase/sulfur reductase-like enzyme</fullName>
    </submittedName>
</protein>
<dbReference type="Pfam" id="PF07992">
    <property type="entry name" value="Pyr_redox_2"/>
    <property type="match status" value="1"/>
</dbReference>
<sequence>MIDFLIVGAGPAGMSAAVEAIKHGAHPVVVDNRPEPGGNIYAYLGSNRSHRTERMHIFGPDYAKGAALLDAFLAAVAEQKITYHASTKLWQVGPQGGYAFHGPDGSQSGIAKKILLATGAQERPMPISGWTLPGVMGVGAAQILMKSGGELPKGNIVIVGAGPLPLLLTEQLHQAGRPVSAVVEPKGSSKLLAASSQLLGAAAAFKTSSKGAVLLAKRFLRRTPVWRNASGLKIIGNEQATGIQFTAEKAVDLQASIVLIHDGIIPNLNPLLAASLDTKYSQQQQTWHAQSKGAVYIAGDGAGILGVEAAVLSGRMATLDALGQSNSPRDIRKYAKLKAFRKFIDAAYPAVQTATHAEANTILCRCEMITAGDVRQAVEVHGTDPNAIKRSLRIGMGPCQGRMCAHSLADFTAAVSGVSSEDIGLQRARSPILPVSFRALSALKD</sequence>
<proteinExistence type="predicted"/>
<gene>
    <name evidence="4" type="ORF">BCF46_0232</name>
</gene>
<keyword evidence="5" id="KW-1185">Reference proteome</keyword>
<dbReference type="InterPro" id="IPR036188">
    <property type="entry name" value="FAD/NAD-bd_sf"/>
</dbReference>
<dbReference type="InterPro" id="IPR041117">
    <property type="entry name" value="SoxA_A3"/>
</dbReference>
<dbReference type="PANTHER" id="PTHR42949">
    <property type="entry name" value="ANAEROBIC GLYCEROL-3-PHOSPHATE DEHYDROGENASE SUBUNIT B"/>
    <property type="match status" value="1"/>
</dbReference>
<dbReference type="EMBL" id="RCCE01000001">
    <property type="protein sequence ID" value="RLJ60040.1"/>
    <property type="molecule type" value="Genomic_DNA"/>
</dbReference>
<evidence type="ECO:0000313" key="4">
    <source>
        <dbReference type="EMBL" id="RLJ60040.1"/>
    </source>
</evidence>
<dbReference type="SUPFAM" id="SSF51905">
    <property type="entry name" value="FAD/NAD(P)-binding domain"/>
    <property type="match status" value="1"/>
</dbReference>
<dbReference type="Proteomes" id="UP000269157">
    <property type="component" value="Unassembled WGS sequence"/>
</dbReference>
<organism evidence="4 5">
    <name type="scientific">Litoreibacter meonggei</name>
    <dbReference type="NCBI Taxonomy" id="1049199"/>
    <lineage>
        <taxon>Bacteria</taxon>
        <taxon>Pseudomonadati</taxon>
        <taxon>Pseudomonadota</taxon>
        <taxon>Alphaproteobacteria</taxon>
        <taxon>Rhodobacterales</taxon>
        <taxon>Roseobacteraceae</taxon>
        <taxon>Litoreibacter</taxon>
    </lineage>
</organism>
<dbReference type="GO" id="GO:0016491">
    <property type="term" value="F:oxidoreductase activity"/>
    <property type="evidence" value="ECO:0007669"/>
    <property type="project" value="UniProtKB-KW"/>
</dbReference>
<dbReference type="AlphaFoldDB" id="A0A497X4B8"/>
<name>A0A497X4B8_9RHOB</name>
<evidence type="ECO:0000256" key="1">
    <source>
        <dbReference type="ARBA" id="ARBA00023002"/>
    </source>
</evidence>
<reference evidence="4 5" key="1">
    <citation type="submission" date="2018-10" db="EMBL/GenBank/DDBJ databases">
        <title>Genomic Encyclopedia of Archaeal and Bacterial Type Strains, Phase II (KMG-II): from individual species to whole genera.</title>
        <authorList>
            <person name="Goeker M."/>
        </authorList>
    </citation>
    <scope>NUCLEOTIDE SEQUENCE [LARGE SCALE GENOMIC DNA]</scope>
    <source>
        <strain evidence="4 5">DSM 29466</strain>
    </source>
</reference>
<feature type="domain" description="SoxA A3" evidence="3">
    <location>
        <begin position="369"/>
        <end position="442"/>
    </location>
</feature>
<evidence type="ECO:0000313" key="5">
    <source>
        <dbReference type="Proteomes" id="UP000269157"/>
    </source>
</evidence>
<keyword evidence="1" id="KW-0560">Oxidoreductase</keyword>
<evidence type="ECO:0000259" key="3">
    <source>
        <dbReference type="Pfam" id="PF17806"/>
    </source>
</evidence>